<dbReference type="InterPro" id="IPR000914">
    <property type="entry name" value="SBP_5_dom"/>
</dbReference>
<proteinExistence type="inferred from homology"/>
<organism evidence="7 8">
    <name type="scientific">Micromonospora craniellae</name>
    <dbReference type="NCBI Taxonomy" id="2294034"/>
    <lineage>
        <taxon>Bacteria</taxon>
        <taxon>Bacillati</taxon>
        <taxon>Actinomycetota</taxon>
        <taxon>Actinomycetes</taxon>
        <taxon>Micromonosporales</taxon>
        <taxon>Micromonosporaceae</taxon>
        <taxon>Micromonospora</taxon>
    </lineage>
</organism>
<accession>A0A372FTK9</accession>
<name>A0A372FTK9_9ACTN</name>
<evidence type="ECO:0000313" key="7">
    <source>
        <dbReference type="EMBL" id="RFS44117.1"/>
    </source>
</evidence>
<feature type="domain" description="Solute-binding protein family 5" evidence="6">
    <location>
        <begin position="90"/>
        <end position="457"/>
    </location>
</feature>
<dbReference type="InterPro" id="IPR039424">
    <property type="entry name" value="SBP_5"/>
</dbReference>
<gene>
    <name evidence="7" type="ORF">D0Q02_23960</name>
</gene>
<keyword evidence="3" id="KW-0813">Transport</keyword>
<dbReference type="PROSITE" id="PS51257">
    <property type="entry name" value="PROKAR_LIPOPROTEIN"/>
    <property type="match status" value="1"/>
</dbReference>
<sequence length="537" mass="57901">MGTSSVRMRAVAALAVTSLAVAGCSGNDGDGTDAGTGQALTVAAPGVVSSLDSERYQGFISIDLLPNISGTLVRFTKPEAGATTLQTPDQIEPELAESWTLSDDRKQMTFTLREAKSQFGNVLTAEDVKWSVERMVNSEGVPIAKILMGIGGWDIENPVTVTDDRTVTINVAQPNAVSVSVLSTFFMTIYDSVEAKKHATGDDPYAYKWLGENTATFGPYEVRSFDPGKEVRLTANKNYFRGTPTVTDVVVRAVADTSNRLQLAQSGQVDVASALTFDQLSSLENSNGVRLERVLYPNIDVLVPNLKAEPFDDKRVREAISYAVDRTAIVDSAYQGYSTASTDFIHDDFGAPGATQPLTHNIDRAKQLLAEAGLPNGFPMELAYNAANVGAHSEQVAVLLRSQLAKVGIEVKLNNVASGADFDAAKREGKLQSWLATSTPLVPDPAYYLQVFYSTGGLTNLQNYSSPTVDGLSRQILETQPGPEREALVKQVNDFLVGDMPAIPLVDSQKFYAFRDGVTGFVSYSQGHVNYYDISVS</sequence>
<dbReference type="GO" id="GO:0030313">
    <property type="term" value="C:cell envelope"/>
    <property type="evidence" value="ECO:0007669"/>
    <property type="project" value="UniProtKB-SubCell"/>
</dbReference>
<evidence type="ECO:0000256" key="3">
    <source>
        <dbReference type="ARBA" id="ARBA00022448"/>
    </source>
</evidence>
<dbReference type="InterPro" id="IPR030678">
    <property type="entry name" value="Peptide/Ni-bd"/>
</dbReference>
<comment type="similarity">
    <text evidence="2">Belongs to the bacterial solute-binding protein 5 family.</text>
</comment>
<dbReference type="PANTHER" id="PTHR30290">
    <property type="entry name" value="PERIPLASMIC BINDING COMPONENT OF ABC TRANSPORTER"/>
    <property type="match status" value="1"/>
</dbReference>
<dbReference type="Gene3D" id="3.90.76.10">
    <property type="entry name" value="Dipeptide-binding Protein, Domain 1"/>
    <property type="match status" value="1"/>
</dbReference>
<evidence type="ECO:0000313" key="8">
    <source>
        <dbReference type="Proteomes" id="UP000262621"/>
    </source>
</evidence>
<dbReference type="EMBL" id="QVFU01000036">
    <property type="protein sequence ID" value="RFS44117.1"/>
    <property type="molecule type" value="Genomic_DNA"/>
</dbReference>
<reference evidence="7 8" key="1">
    <citation type="submission" date="2018-08" db="EMBL/GenBank/DDBJ databases">
        <title>Verrucosispora craniellae sp. nov., isolated from a marine sponge in the South China Sea.</title>
        <authorList>
            <person name="Li L."/>
            <person name="Lin H.W."/>
        </authorList>
    </citation>
    <scope>NUCLEOTIDE SEQUENCE [LARGE SCALE GENOMIC DNA]</scope>
    <source>
        <strain evidence="7 8">LHW63014</strain>
    </source>
</reference>
<dbReference type="Pfam" id="PF00496">
    <property type="entry name" value="SBP_bac_5"/>
    <property type="match status" value="1"/>
</dbReference>
<protein>
    <submittedName>
        <fullName evidence="7">ABC transporter substrate-binding protein</fullName>
    </submittedName>
</protein>
<evidence type="ECO:0000256" key="2">
    <source>
        <dbReference type="ARBA" id="ARBA00005695"/>
    </source>
</evidence>
<evidence type="ECO:0000256" key="1">
    <source>
        <dbReference type="ARBA" id="ARBA00004196"/>
    </source>
</evidence>
<feature type="signal peptide" evidence="5">
    <location>
        <begin position="1"/>
        <end position="22"/>
    </location>
</feature>
<evidence type="ECO:0000256" key="4">
    <source>
        <dbReference type="ARBA" id="ARBA00022729"/>
    </source>
</evidence>
<dbReference type="GO" id="GO:1904680">
    <property type="term" value="F:peptide transmembrane transporter activity"/>
    <property type="evidence" value="ECO:0007669"/>
    <property type="project" value="TreeGrafter"/>
</dbReference>
<dbReference type="RefSeq" id="WP_117230271.1">
    <property type="nucleotide sequence ID" value="NZ_CP061725.1"/>
</dbReference>
<dbReference type="PIRSF" id="PIRSF002741">
    <property type="entry name" value="MppA"/>
    <property type="match status" value="1"/>
</dbReference>
<dbReference type="OrthoDB" id="9046151at2"/>
<dbReference type="Proteomes" id="UP000262621">
    <property type="component" value="Unassembled WGS sequence"/>
</dbReference>
<dbReference type="Gene3D" id="3.40.190.10">
    <property type="entry name" value="Periplasmic binding protein-like II"/>
    <property type="match status" value="1"/>
</dbReference>
<evidence type="ECO:0000256" key="5">
    <source>
        <dbReference type="SAM" id="SignalP"/>
    </source>
</evidence>
<evidence type="ECO:0000259" key="6">
    <source>
        <dbReference type="Pfam" id="PF00496"/>
    </source>
</evidence>
<dbReference type="GO" id="GO:0015833">
    <property type="term" value="P:peptide transport"/>
    <property type="evidence" value="ECO:0007669"/>
    <property type="project" value="TreeGrafter"/>
</dbReference>
<dbReference type="Gene3D" id="3.10.105.10">
    <property type="entry name" value="Dipeptide-binding Protein, Domain 3"/>
    <property type="match status" value="1"/>
</dbReference>
<comment type="subcellular location">
    <subcellularLocation>
        <location evidence="1">Cell envelope</location>
    </subcellularLocation>
</comment>
<keyword evidence="8" id="KW-1185">Reference proteome</keyword>
<feature type="chain" id="PRO_5038524374" evidence="5">
    <location>
        <begin position="23"/>
        <end position="537"/>
    </location>
</feature>
<keyword evidence="4 5" id="KW-0732">Signal</keyword>
<dbReference type="CDD" id="cd08512">
    <property type="entry name" value="PBP2_NikA_DppA_OppA_like_7"/>
    <property type="match status" value="1"/>
</dbReference>
<dbReference type="GO" id="GO:0043190">
    <property type="term" value="C:ATP-binding cassette (ABC) transporter complex"/>
    <property type="evidence" value="ECO:0007669"/>
    <property type="project" value="InterPro"/>
</dbReference>
<dbReference type="AlphaFoldDB" id="A0A372FTK9"/>
<comment type="caution">
    <text evidence="7">The sequence shown here is derived from an EMBL/GenBank/DDBJ whole genome shotgun (WGS) entry which is preliminary data.</text>
</comment>
<dbReference type="SUPFAM" id="SSF53850">
    <property type="entry name" value="Periplasmic binding protein-like II"/>
    <property type="match status" value="1"/>
</dbReference>
<dbReference type="PANTHER" id="PTHR30290:SF10">
    <property type="entry name" value="PERIPLASMIC OLIGOPEPTIDE-BINDING PROTEIN-RELATED"/>
    <property type="match status" value="1"/>
</dbReference>
<dbReference type="GO" id="GO:0042597">
    <property type="term" value="C:periplasmic space"/>
    <property type="evidence" value="ECO:0007669"/>
    <property type="project" value="UniProtKB-ARBA"/>
</dbReference>